<protein>
    <recommendedName>
        <fullName evidence="1">FBD domain-containing protein</fullName>
    </recommendedName>
</protein>
<dbReference type="PANTHER" id="PTHR31900:SF34">
    <property type="entry name" value="EMB|CAB62440.1-RELATED"/>
    <property type="match status" value="1"/>
</dbReference>
<dbReference type="InterPro" id="IPR006566">
    <property type="entry name" value="FBD"/>
</dbReference>
<dbReference type="FunCoup" id="A0A0R0F0P8">
    <property type="interactions" value="3382"/>
</dbReference>
<dbReference type="OrthoDB" id="1435207at2759"/>
<dbReference type="InterPro" id="IPR001810">
    <property type="entry name" value="F-box_dom"/>
</dbReference>
<name>A0A0R0F0P8_SOYBN</name>
<evidence type="ECO:0000313" key="2">
    <source>
        <dbReference type="EMBL" id="KRG99695.1"/>
    </source>
</evidence>
<dbReference type="Pfam" id="PF00646">
    <property type="entry name" value="F-box"/>
    <property type="match status" value="1"/>
</dbReference>
<dbReference type="EMBL" id="CM000851">
    <property type="protein sequence ID" value="KRG99695.1"/>
    <property type="molecule type" value="Genomic_DNA"/>
</dbReference>
<dbReference type="SMART" id="SM00579">
    <property type="entry name" value="FBD"/>
    <property type="match status" value="1"/>
</dbReference>
<dbReference type="InterPro" id="IPR050232">
    <property type="entry name" value="FBL13/AtMIF1-like"/>
</dbReference>
<dbReference type="SUPFAM" id="SSF52047">
    <property type="entry name" value="RNI-like"/>
    <property type="match status" value="1"/>
</dbReference>
<reference evidence="2 3" key="1">
    <citation type="journal article" date="2010" name="Nature">
        <title>Genome sequence of the palaeopolyploid soybean.</title>
        <authorList>
            <person name="Schmutz J."/>
            <person name="Cannon S.B."/>
            <person name="Schlueter J."/>
            <person name="Ma J."/>
            <person name="Mitros T."/>
            <person name="Nelson W."/>
            <person name="Hyten D.L."/>
            <person name="Song Q."/>
            <person name="Thelen J.J."/>
            <person name="Cheng J."/>
            <person name="Xu D."/>
            <person name="Hellsten U."/>
            <person name="May G.D."/>
            <person name="Yu Y."/>
            <person name="Sakurai T."/>
            <person name="Umezawa T."/>
            <person name="Bhattacharyya M.K."/>
            <person name="Sandhu D."/>
            <person name="Valliyodan B."/>
            <person name="Lindquist E."/>
            <person name="Peto M."/>
            <person name="Grant D."/>
            <person name="Shu S."/>
            <person name="Goodstein D."/>
            <person name="Barry K."/>
            <person name="Futrell-Griggs M."/>
            <person name="Abernathy B."/>
            <person name="Du J."/>
            <person name="Tian Z."/>
            <person name="Zhu L."/>
            <person name="Gill N."/>
            <person name="Joshi T."/>
            <person name="Libault M."/>
            <person name="Sethuraman A."/>
            <person name="Zhang X.-C."/>
            <person name="Shinozaki K."/>
            <person name="Nguyen H.T."/>
            <person name="Wing R.A."/>
            <person name="Cregan P."/>
            <person name="Specht J."/>
            <person name="Grimwood J."/>
            <person name="Rokhsar D."/>
            <person name="Stacey G."/>
            <person name="Shoemaker R.C."/>
            <person name="Jackson S.A."/>
        </authorList>
    </citation>
    <scope>NUCLEOTIDE SEQUENCE [LARGE SCALE GENOMIC DNA]</scope>
    <source>
        <strain evidence="3">cv. Williams 82</strain>
        <tissue evidence="2">Callus</tissue>
    </source>
</reference>
<gene>
    <name evidence="2" type="ORF">GLYMA_18G164300</name>
</gene>
<dbReference type="EnsemblPlants" id="KRG99695">
    <property type="protein sequence ID" value="KRG99695"/>
    <property type="gene ID" value="GLYMA_18G164300"/>
</dbReference>
<reference evidence="2" key="3">
    <citation type="submission" date="2018-07" db="EMBL/GenBank/DDBJ databases">
        <title>WGS assembly of Glycine max.</title>
        <authorList>
            <person name="Schmutz J."/>
            <person name="Cannon S."/>
            <person name="Schlueter J."/>
            <person name="Ma J."/>
            <person name="Mitros T."/>
            <person name="Nelson W."/>
            <person name="Hyten D."/>
            <person name="Song Q."/>
            <person name="Thelen J."/>
            <person name="Cheng J."/>
            <person name="Xu D."/>
            <person name="Hellsten U."/>
            <person name="May G."/>
            <person name="Yu Y."/>
            <person name="Sakurai T."/>
            <person name="Umezawa T."/>
            <person name="Bhattacharyya M."/>
            <person name="Sandhu D."/>
            <person name="Valliyodan B."/>
            <person name="Lindquist E."/>
            <person name="Peto M."/>
            <person name="Grant D."/>
            <person name="Shu S."/>
            <person name="Goodstein D."/>
            <person name="Barry K."/>
            <person name="Futrell-Griggs M."/>
            <person name="Abernathy B."/>
            <person name="Du J."/>
            <person name="Tian Z."/>
            <person name="Zhu L."/>
            <person name="Gill N."/>
            <person name="Joshi T."/>
            <person name="Libault M."/>
            <person name="Sethuraman A."/>
            <person name="Zhang X."/>
            <person name="Shinozaki K."/>
            <person name="Nguyen H."/>
            <person name="Wing R."/>
            <person name="Cregan P."/>
            <person name="Specht J."/>
            <person name="Grimwood J."/>
            <person name="Rokhsar D."/>
            <person name="Stacey G."/>
            <person name="Shoemaker R."/>
            <person name="Jackson S."/>
        </authorList>
    </citation>
    <scope>NUCLEOTIDE SEQUENCE</scope>
    <source>
        <tissue evidence="2">Callus</tissue>
    </source>
</reference>
<dbReference type="SUPFAM" id="SSF81383">
    <property type="entry name" value="F-box domain"/>
    <property type="match status" value="1"/>
</dbReference>
<reference evidence="3" key="2">
    <citation type="submission" date="2018-02" db="UniProtKB">
        <authorList>
            <consortium name="EnsemblPlants"/>
        </authorList>
    </citation>
    <scope>IDENTIFICATION</scope>
    <source>
        <strain evidence="3">Williams 82</strain>
    </source>
</reference>
<proteinExistence type="predicted"/>
<dbReference type="Proteomes" id="UP000008827">
    <property type="component" value="Chromosome 18"/>
</dbReference>
<organism evidence="2">
    <name type="scientific">Glycine max</name>
    <name type="common">Soybean</name>
    <name type="synonym">Glycine hispida</name>
    <dbReference type="NCBI Taxonomy" id="3847"/>
    <lineage>
        <taxon>Eukaryota</taxon>
        <taxon>Viridiplantae</taxon>
        <taxon>Streptophyta</taxon>
        <taxon>Embryophyta</taxon>
        <taxon>Tracheophyta</taxon>
        <taxon>Spermatophyta</taxon>
        <taxon>Magnoliopsida</taxon>
        <taxon>eudicotyledons</taxon>
        <taxon>Gunneridae</taxon>
        <taxon>Pentapetalae</taxon>
        <taxon>rosids</taxon>
        <taxon>fabids</taxon>
        <taxon>Fabales</taxon>
        <taxon>Fabaceae</taxon>
        <taxon>Papilionoideae</taxon>
        <taxon>50 kb inversion clade</taxon>
        <taxon>NPAAA clade</taxon>
        <taxon>indigoferoid/millettioid clade</taxon>
        <taxon>Phaseoleae</taxon>
        <taxon>Glycine</taxon>
        <taxon>Glycine subgen. Soja</taxon>
    </lineage>
</organism>
<evidence type="ECO:0000259" key="1">
    <source>
        <dbReference type="SMART" id="SM00579"/>
    </source>
</evidence>
<feature type="domain" description="FBD" evidence="1">
    <location>
        <begin position="235"/>
        <end position="307"/>
    </location>
</feature>
<evidence type="ECO:0000313" key="3">
    <source>
        <dbReference type="EnsemblPlants" id="KRG99695"/>
    </source>
</evidence>
<sequence length="307" mass="35023">MADRISNLPDVVLSHILSLVPTNVAVATSVLSKRWKLLWRSVSTLNFNHSHHDDNNHETCSLFAQRVHAFILMHDMDQPFTRFCLSSSCPLDPIHVNAWISAATQHRVEHLDLSLGCAVELPSFLLFSCKTLVVLKLLNVVLSFNNSCCVYLPRLKILHLSSVAFSKDRDLAQLLSGSPNLEDLEASDLMFKSYVFNFVYHALLLCRCPKLQILTIYKVDSALFAEGDYPQSVPICISFHLKICTLKRYNGSKDEFRFVTYIMENSKYLQIMTISCNSDINKERKLEMFQKLSLCTRCSTSCKLLFE</sequence>
<evidence type="ECO:0000313" key="4">
    <source>
        <dbReference type="Proteomes" id="UP000008827"/>
    </source>
</evidence>
<dbReference type="InterPro" id="IPR055411">
    <property type="entry name" value="LRR_FXL15/At3g58940/PEG3-like"/>
</dbReference>
<dbReference type="InterPro" id="IPR053781">
    <property type="entry name" value="F-box_AtFBL13-like"/>
</dbReference>
<dbReference type="Pfam" id="PF08387">
    <property type="entry name" value="FBD"/>
    <property type="match status" value="1"/>
</dbReference>
<dbReference type="InterPro" id="IPR036047">
    <property type="entry name" value="F-box-like_dom_sf"/>
</dbReference>
<dbReference type="Pfam" id="PF24758">
    <property type="entry name" value="LRR_At5g56370"/>
    <property type="match status" value="1"/>
</dbReference>
<dbReference type="InterPro" id="IPR032675">
    <property type="entry name" value="LRR_dom_sf"/>
</dbReference>
<accession>A0A0R0F0P8</accession>
<keyword evidence="4" id="KW-1185">Reference proteome</keyword>
<dbReference type="CDD" id="cd22160">
    <property type="entry name" value="F-box_AtFBL13-like"/>
    <property type="match status" value="1"/>
</dbReference>
<dbReference type="OMA" id="HEWDEET"/>
<dbReference type="AlphaFoldDB" id="A0A0R0F0P8"/>
<dbReference type="Gene3D" id="3.80.10.10">
    <property type="entry name" value="Ribonuclease Inhibitor"/>
    <property type="match status" value="1"/>
</dbReference>
<dbReference type="Gramene" id="KRG99695">
    <property type="protein sequence ID" value="KRG99695"/>
    <property type="gene ID" value="GLYMA_18G164300"/>
</dbReference>
<dbReference type="PANTHER" id="PTHR31900">
    <property type="entry name" value="F-BOX/RNI SUPERFAMILY PROTEIN-RELATED"/>
    <property type="match status" value="1"/>
</dbReference>
<dbReference type="InParanoid" id="A0A0R0F0P8"/>